<evidence type="ECO:0000256" key="10">
    <source>
        <dbReference type="SAM" id="SignalP"/>
    </source>
</evidence>
<comment type="subcellular location">
    <subcellularLocation>
        <location evidence="1">Secreted</location>
    </subcellularLocation>
</comment>
<keyword evidence="6 9" id="KW-0720">Serine protease</keyword>
<dbReference type="CDD" id="cd00190">
    <property type="entry name" value="Tryp_SPc"/>
    <property type="match status" value="1"/>
</dbReference>
<name>A0A2K8JR37_9HEMI</name>
<dbReference type="AlphaFoldDB" id="A0A2K8JR37"/>
<dbReference type="PROSITE" id="PS00135">
    <property type="entry name" value="TRYPSIN_SER"/>
    <property type="match status" value="1"/>
</dbReference>
<evidence type="ECO:0000313" key="12">
    <source>
        <dbReference type="EMBL" id="ATU82413.1"/>
    </source>
</evidence>
<keyword evidence="2" id="KW-0964">Secreted</keyword>
<dbReference type="SUPFAM" id="SSF50494">
    <property type="entry name" value="Trypsin-like serine proteases"/>
    <property type="match status" value="1"/>
</dbReference>
<evidence type="ECO:0000256" key="8">
    <source>
        <dbReference type="ARBA" id="ARBA00023157"/>
    </source>
</evidence>
<dbReference type="FunFam" id="2.40.10.10:FF:000146">
    <property type="entry name" value="Serine protease 53"/>
    <property type="match status" value="1"/>
</dbReference>
<keyword evidence="7" id="KW-0865">Zymogen</keyword>
<proteinExistence type="evidence at transcript level"/>
<dbReference type="EMBL" id="MF683272">
    <property type="protein sequence ID" value="ATU82413.1"/>
    <property type="molecule type" value="mRNA"/>
</dbReference>
<reference evidence="12" key="1">
    <citation type="journal article" date="2018" name="Cell. Mol. Life Sci.">
        <title>Giant fish-killing water bug reveals ancient and dynamic venom evolution in Heteroptera.</title>
        <authorList>
            <person name="Walker A.A."/>
            <person name="Hernandez-Vargas M.J."/>
            <person name="Corzo G."/>
            <person name="Fry B.G."/>
            <person name="King G.F."/>
        </authorList>
    </citation>
    <scope>NUCLEOTIDE SEQUENCE</scope>
</reference>
<dbReference type="InterPro" id="IPR033116">
    <property type="entry name" value="TRYPSIN_SER"/>
</dbReference>
<feature type="domain" description="Peptidase S1" evidence="11">
    <location>
        <begin position="63"/>
        <end position="298"/>
    </location>
</feature>
<evidence type="ECO:0000256" key="6">
    <source>
        <dbReference type="ARBA" id="ARBA00022825"/>
    </source>
</evidence>
<evidence type="ECO:0000256" key="3">
    <source>
        <dbReference type="ARBA" id="ARBA00022670"/>
    </source>
</evidence>
<organism evidence="12">
    <name type="scientific">Lethocerus distinctifemur</name>
    <dbReference type="NCBI Taxonomy" id="280095"/>
    <lineage>
        <taxon>Eukaryota</taxon>
        <taxon>Metazoa</taxon>
        <taxon>Ecdysozoa</taxon>
        <taxon>Arthropoda</taxon>
        <taxon>Hexapoda</taxon>
        <taxon>Insecta</taxon>
        <taxon>Pterygota</taxon>
        <taxon>Neoptera</taxon>
        <taxon>Paraneoptera</taxon>
        <taxon>Hemiptera</taxon>
        <taxon>Heteroptera</taxon>
        <taxon>Panheteroptera</taxon>
        <taxon>Nepomorpha</taxon>
        <taxon>Belostomatidae</taxon>
        <taxon>Lethocerinae</taxon>
        <taxon>Lethocerus</taxon>
    </lineage>
</organism>
<dbReference type="Gene3D" id="2.40.10.10">
    <property type="entry name" value="Trypsin-like serine proteases"/>
    <property type="match status" value="1"/>
</dbReference>
<keyword evidence="3 9" id="KW-0645">Protease</keyword>
<dbReference type="SMART" id="SM00020">
    <property type="entry name" value="Tryp_SPc"/>
    <property type="match status" value="1"/>
</dbReference>
<dbReference type="PROSITE" id="PS00134">
    <property type="entry name" value="TRYPSIN_HIS"/>
    <property type="match status" value="1"/>
</dbReference>
<protein>
    <submittedName>
        <fullName evidence="12">Venom S1 protease 13</fullName>
    </submittedName>
</protein>
<dbReference type="PANTHER" id="PTHR24252">
    <property type="entry name" value="ACROSIN-RELATED"/>
    <property type="match status" value="1"/>
</dbReference>
<dbReference type="Pfam" id="PF00089">
    <property type="entry name" value="Trypsin"/>
    <property type="match status" value="1"/>
</dbReference>
<sequence>MMLRISICCVLFLIGLCSSEIRDRRSYLLISSEEIDSSEFGGPPGVKDTTCKCGWRNKEQIKIVGGKKTQENEYPFIAALIDKYTNFRLCGVTLITPYHTVTAAHCTWERRVEGDPMSVVIGEYDSTKDSSIKQVIDVKRIIEHPKFHRKSLFNDIAVLVLERMVEFNKFVGPACLPTSRVNLDNKYVHIMGWGATKQGGDGSNVLKKVDVRVVPLQTCSYNYPGKINPAQQLHICTYGRDRGSCQGDSGGPVVWVDPESNRYTLIGVVSFAAGCATSKPTVNTDVFGFMDWIEKTVKETAPRDQTCKKIA</sequence>
<feature type="chain" id="PRO_5014732981" evidence="10">
    <location>
        <begin position="20"/>
        <end position="311"/>
    </location>
</feature>
<evidence type="ECO:0000256" key="5">
    <source>
        <dbReference type="ARBA" id="ARBA00022801"/>
    </source>
</evidence>
<dbReference type="PROSITE" id="PS50240">
    <property type="entry name" value="TRYPSIN_DOM"/>
    <property type="match status" value="1"/>
</dbReference>
<keyword evidence="4 10" id="KW-0732">Signal</keyword>
<keyword evidence="8" id="KW-1015">Disulfide bond</keyword>
<dbReference type="InterPro" id="IPR001254">
    <property type="entry name" value="Trypsin_dom"/>
</dbReference>
<evidence type="ECO:0000256" key="1">
    <source>
        <dbReference type="ARBA" id="ARBA00004613"/>
    </source>
</evidence>
<feature type="signal peptide" evidence="10">
    <location>
        <begin position="1"/>
        <end position="19"/>
    </location>
</feature>
<evidence type="ECO:0000256" key="7">
    <source>
        <dbReference type="ARBA" id="ARBA00023145"/>
    </source>
</evidence>
<dbReference type="PANTHER" id="PTHR24252:SF7">
    <property type="entry name" value="HYALIN"/>
    <property type="match status" value="1"/>
</dbReference>
<dbReference type="InterPro" id="IPR018114">
    <property type="entry name" value="TRYPSIN_HIS"/>
</dbReference>
<evidence type="ECO:0000259" key="11">
    <source>
        <dbReference type="PROSITE" id="PS50240"/>
    </source>
</evidence>
<dbReference type="GO" id="GO:0006508">
    <property type="term" value="P:proteolysis"/>
    <property type="evidence" value="ECO:0007669"/>
    <property type="project" value="UniProtKB-KW"/>
</dbReference>
<evidence type="ECO:0000256" key="4">
    <source>
        <dbReference type="ARBA" id="ARBA00022729"/>
    </source>
</evidence>
<accession>A0A2K8JR37</accession>
<evidence type="ECO:0000256" key="9">
    <source>
        <dbReference type="RuleBase" id="RU363034"/>
    </source>
</evidence>
<dbReference type="InterPro" id="IPR043504">
    <property type="entry name" value="Peptidase_S1_PA_chymotrypsin"/>
</dbReference>
<keyword evidence="5 9" id="KW-0378">Hydrolase</keyword>
<dbReference type="GO" id="GO:0004252">
    <property type="term" value="F:serine-type endopeptidase activity"/>
    <property type="evidence" value="ECO:0007669"/>
    <property type="project" value="InterPro"/>
</dbReference>
<dbReference type="GO" id="GO:0005576">
    <property type="term" value="C:extracellular region"/>
    <property type="evidence" value="ECO:0007669"/>
    <property type="project" value="UniProtKB-SubCell"/>
</dbReference>
<dbReference type="InterPro" id="IPR001314">
    <property type="entry name" value="Peptidase_S1A"/>
</dbReference>
<dbReference type="PRINTS" id="PR00722">
    <property type="entry name" value="CHYMOTRYPSIN"/>
</dbReference>
<dbReference type="InterPro" id="IPR009003">
    <property type="entry name" value="Peptidase_S1_PA"/>
</dbReference>
<evidence type="ECO:0000256" key="2">
    <source>
        <dbReference type="ARBA" id="ARBA00022525"/>
    </source>
</evidence>